<evidence type="ECO:0000256" key="6">
    <source>
        <dbReference type="ARBA" id="ARBA00022989"/>
    </source>
</evidence>
<dbReference type="PROSITE" id="PS50961">
    <property type="entry name" value="HTH_LA"/>
    <property type="match status" value="1"/>
</dbReference>
<sequence>MEGDREGSGGCSPLLAASPPSCPVPPLYVELEVAASSEAGPVAEGSADGGESAEGRNSEPTEVSPMPVPPRQSPLLPPFLDGEEAKEVTVEDADGGGLPVVEASASAPADISQKIVRQVEYYFSDENLPTDKFMLKYVKKNREGYVFFLIFLAVSVPITVVSADGKRVRRLHPLPAPDAEDRRVHALVEYETPDAAERAVAVLNDEKNWRSGMRVELLLKRMEKFGLISRVRRPGAPPAEKTACDGPAVGEGVGPEGPVEAAGLEDFASAPSFLDESNDLLGSKPYILSSSEGEESDVELMVNPNGDLELPTSKDKRETPEAALTVAAHRIATLRDGQINFLVHFHDSMAPYLHVFSFLTALGGYLYVPLVHWVRIHQVFREGPSMHSSKKGAVTMGGLFFIPIGVLVAGTTTGFSSAVVFGSGAITFVFLVIGLLDDALNFVKNRTYGLPRWIKLMLQVAGGACFSFWFCVSEMSSRYNIMVCIKVLKSMKFVVPLPQPLGLVYLGKFYLPLITFCFVSMGNGVNLTDGLDGLAGGTSALAFIGMSVAVLPINPELSIFGASMAGACVGFLFHNRYKASVFMGYTGSLALGGALAAMAACTGMFFPLLICSGTFVLEVSSMIVQTTLSKIQIKVCCCRASKLISGTGQSFFQTTPFHRHLEFCGFKETSIVACFYILSSILCLVAGYVGLSSA</sequence>
<evidence type="ECO:0000256" key="2">
    <source>
        <dbReference type="ARBA" id="ARBA00005583"/>
    </source>
</evidence>
<protein>
    <recommendedName>
        <fullName evidence="11">HTH La-type RNA-binding domain-containing protein</fullName>
    </recommendedName>
</protein>
<dbReference type="Proteomes" id="UP000663760">
    <property type="component" value="Chromosome 6"/>
</dbReference>
<evidence type="ECO:0000256" key="7">
    <source>
        <dbReference type="ARBA" id="ARBA00023136"/>
    </source>
</evidence>
<dbReference type="PANTHER" id="PTHR22926">
    <property type="entry name" value="PHOSPHO-N-ACETYLMURAMOYL-PENTAPEPTIDE-TRANSFERASE"/>
    <property type="match status" value="1"/>
</dbReference>
<feature type="domain" description="HTH La-type RNA-binding" evidence="11">
    <location>
        <begin position="105"/>
        <end position="212"/>
    </location>
</feature>
<feature type="region of interest" description="Disordered" evidence="9">
    <location>
        <begin position="39"/>
        <end position="79"/>
    </location>
</feature>
<dbReference type="SMART" id="SM00715">
    <property type="entry name" value="LA"/>
    <property type="match status" value="1"/>
</dbReference>
<dbReference type="GO" id="GO:0008963">
    <property type="term" value="F:phospho-N-acetylmuramoyl-pentapeptide-transferase activity"/>
    <property type="evidence" value="ECO:0007669"/>
    <property type="project" value="InterPro"/>
</dbReference>
<dbReference type="SUPFAM" id="SSF46785">
    <property type="entry name" value="Winged helix' DNA-binding domain"/>
    <property type="match status" value="1"/>
</dbReference>
<reference evidence="12" key="1">
    <citation type="submission" date="2020-02" db="EMBL/GenBank/DDBJ databases">
        <authorList>
            <person name="Scholz U."/>
            <person name="Mascher M."/>
            <person name="Fiebig A."/>
        </authorList>
    </citation>
    <scope>NUCLEOTIDE SEQUENCE</scope>
</reference>
<evidence type="ECO:0000256" key="1">
    <source>
        <dbReference type="ARBA" id="ARBA00004141"/>
    </source>
</evidence>
<feature type="transmembrane region" description="Helical" evidence="10">
    <location>
        <begin position="415"/>
        <end position="436"/>
    </location>
</feature>
<evidence type="ECO:0000313" key="13">
    <source>
        <dbReference type="Proteomes" id="UP000663760"/>
    </source>
</evidence>
<evidence type="ECO:0000256" key="3">
    <source>
        <dbReference type="ARBA" id="ARBA00022679"/>
    </source>
</evidence>
<dbReference type="PROSITE" id="PS01348">
    <property type="entry name" value="MRAY_2"/>
    <property type="match status" value="1"/>
</dbReference>
<keyword evidence="6 10" id="KW-1133">Transmembrane helix</keyword>
<evidence type="ECO:0000259" key="11">
    <source>
        <dbReference type="PROSITE" id="PS50961"/>
    </source>
</evidence>
<feature type="transmembrane region" description="Helical" evidence="10">
    <location>
        <begin position="144"/>
        <end position="163"/>
    </location>
</feature>
<feature type="compositionally biased region" description="Pro residues" evidence="9">
    <location>
        <begin position="66"/>
        <end position="77"/>
    </location>
</feature>
<dbReference type="InterPro" id="IPR036390">
    <property type="entry name" value="WH_DNA-bd_sf"/>
</dbReference>
<dbReference type="InterPro" id="IPR003524">
    <property type="entry name" value="PNAcMuramoyl-5peptid_Trfase"/>
</dbReference>
<dbReference type="AlphaFoldDB" id="A0A7I8KIY1"/>
<evidence type="ECO:0000256" key="9">
    <source>
        <dbReference type="SAM" id="MobiDB-lite"/>
    </source>
</evidence>
<feature type="transmembrane region" description="Helical" evidence="10">
    <location>
        <begin position="501"/>
        <end position="521"/>
    </location>
</feature>
<keyword evidence="3" id="KW-0808">Transferase</keyword>
<organism evidence="12 13">
    <name type="scientific">Spirodela intermedia</name>
    <name type="common">Intermediate duckweed</name>
    <dbReference type="NCBI Taxonomy" id="51605"/>
    <lineage>
        <taxon>Eukaryota</taxon>
        <taxon>Viridiplantae</taxon>
        <taxon>Streptophyta</taxon>
        <taxon>Embryophyta</taxon>
        <taxon>Tracheophyta</taxon>
        <taxon>Spermatophyta</taxon>
        <taxon>Magnoliopsida</taxon>
        <taxon>Liliopsida</taxon>
        <taxon>Araceae</taxon>
        <taxon>Lemnoideae</taxon>
        <taxon>Spirodela</taxon>
    </lineage>
</organism>
<dbReference type="Pfam" id="PF05383">
    <property type="entry name" value="La"/>
    <property type="match status" value="1"/>
</dbReference>
<dbReference type="GO" id="GO:0003723">
    <property type="term" value="F:RNA binding"/>
    <property type="evidence" value="ECO:0007669"/>
    <property type="project" value="UniProtKB-UniRule"/>
</dbReference>
<keyword evidence="7 10" id="KW-0472">Membrane</keyword>
<keyword evidence="5 8" id="KW-0694">RNA-binding</keyword>
<evidence type="ECO:0000313" key="12">
    <source>
        <dbReference type="EMBL" id="CAA7397727.1"/>
    </source>
</evidence>
<feature type="transmembrane region" description="Helical" evidence="10">
    <location>
        <begin position="456"/>
        <end position="481"/>
    </location>
</feature>
<dbReference type="OrthoDB" id="2020675at2759"/>
<dbReference type="InterPro" id="IPR036388">
    <property type="entry name" value="WH-like_DNA-bd_sf"/>
</dbReference>
<dbReference type="Pfam" id="PF00953">
    <property type="entry name" value="Glycos_transf_4"/>
    <property type="match status" value="1"/>
</dbReference>
<dbReference type="CDD" id="cd06852">
    <property type="entry name" value="GT_MraY"/>
    <property type="match status" value="1"/>
</dbReference>
<name>A0A7I8KIY1_SPIIN</name>
<evidence type="ECO:0000256" key="8">
    <source>
        <dbReference type="PROSITE-ProRule" id="PRU00332"/>
    </source>
</evidence>
<dbReference type="Gene3D" id="1.10.10.10">
    <property type="entry name" value="Winged helix-like DNA-binding domain superfamily/Winged helix DNA-binding domain"/>
    <property type="match status" value="1"/>
</dbReference>
<dbReference type="GO" id="GO:0044038">
    <property type="term" value="P:cell wall macromolecule biosynthetic process"/>
    <property type="evidence" value="ECO:0007669"/>
    <property type="project" value="TreeGrafter"/>
</dbReference>
<evidence type="ECO:0000256" key="4">
    <source>
        <dbReference type="ARBA" id="ARBA00022692"/>
    </source>
</evidence>
<feature type="region of interest" description="Disordered" evidence="9">
    <location>
        <begin position="1"/>
        <end position="22"/>
    </location>
</feature>
<feature type="transmembrane region" description="Helical" evidence="10">
    <location>
        <begin position="589"/>
        <end position="610"/>
    </location>
</feature>
<evidence type="ECO:0000256" key="5">
    <source>
        <dbReference type="ARBA" id="ARBA00022884"/>
    </source>
</evidence>
<gene>
    <name evidence="12" type="ORF">SI8410_06008392</name>
</gene>
<feature type="transmembrane region" description="Helical" evidence="10">
    <location>
        <begin position="392"/>
        <end position="409"/>
    </location>
</feature>
<dbReference type="GO" id="GO:0005886">
    <property type="term" value="C:plasma membrane"/>
    <property type="evidence" value="ECO:0007669"/>
    <property type="project" value="TreeGrafter"/>
</dbReference>
<dbReference type="EMBL" id="LR746269">
    <property type="protein sequence ID" value="CAA7397727.1"/>
    <property type="molecule type" value="Genomic_DNA"/>
</dbReference>
<evidence type="ECO:0000256" key="10">
    <source>
        <dbReference type="SAM" id="Phobius"/>
    </source>
</evidence>
<keyword evidence="4 10" id="KW-0812">Transmembrane</keyword>
<dbReference type="InterPro" id="IPR000715">
    <property type="entry name" value="Glycosyl_transferase_4"/>
</dbReference>
<comment type="subcellular location">
    <subcellularLocation>
        <location evidence="1">Membrane</location>
        <topology evidence="1">Multi-pass membrane protein</topology>
    </subcellularLocation>
</comment>
<feature type="transmembrane region" description="Helical" evidence="10">
    <location>
        <begin position="559"/>
        <end position="577"/>
    </location>
</feature>
<accession>A0A7I8KIY1</accession>
<dbReference type="InterPro" id="IPR018480">
    <property type="entry name" value="PNAcMuramoyl-5peptid_Trfase_CS"/>
</dbReference>
<feature type="transmembrane region" description="Helical" evidence="10">
    <location>
        <begin position="352"/>
        <end position="371"/>
    </location>
</feature>
<feature type="transmembrane region" description="Helical" evidence="10">
    <location>
        <begin position="670"/>
        <end position="691"/>
    </location>
</feature>
<comment type="similarity">
    <text evidence="2">Belongs to the glycosyltransferase 4 family. MraY subfamily.</text>
</comment>
<proteinExistence type="inferred from homology"/>
<feature type="transmembrane region" description="Helical" evidence="10">
    <location>
        <begin position="533"/>
        <end position="553"/>
    </location>
</feature>
<keyword evidence="13" id="KW-1185">Reference proteome</keyword>
<dbReference type="PANTHER" id="PTHR22926:SF5">
    <property type="entry name" value="PHOSPHO-N-ACETYLMURAMOYL-PENTAPEPTIDE-TRANSFERASE HOMOLOG"/>
    <property type="match status" value="1"/>
</dbReference>
<dbReference type="GO" id="GO:0071555">
    <property type="term" value="P:cell wall organization"/>
    <property type="evidence" value="ECO:0007669"/>
    <property type="project" value="TreeGrafter"/>
</dbReference>
<dbReference type="InterPro" id="IPR006630">
    <property type="entry name" value="La_HTH"/>
</dbReference>